<reference evidence="2" key="2">
    <citation type="submission" date="2015-06" db="UniProtKB">
        <authorList>
            <consortium name="EnsemblProtists"/>
        </authorList>
    </citation>
    <scope>IDENTIFICATION</scope>
    <source>
        <strain evidence="2">Emoy2</strain>
    </source>
</reference>
<dbReference type="HOGENOM" id="CLU_646330_0_0_1"/>
<feature type="region of interest" description="Disordered" evidence="1">
    <location>
        <begin position="203"/>
        <end position="239"/>
    </location>
</feature>
<organism evidence="2 3">
    <name type="scientific">Hyaloperonospora arabidopsidis (strain Emoy2)</name>
    <name type="common">Downy mildew agent</name>
    <name type="synonym">Peronospora arabidopsidis</name>
    <dbReference type="NCBI Taxonomy" id="559515"/>
    <lineage>
        <taxon>Eukaryota</taxon>
        <taxon>Sar</taxon>
        <taxon>Stramenopiles</taxon>
        <taxon>Oomycota</taxon>
        <taxon>Peronosporomycetes</taxon>
        <taxon>Peronosporales</taxon>
        <taxon>Peronosporaceae</taxon>
        <taxon>Hyaloperonospora</taxon>
    </lineage>
</organism>
<feature type="compositionally biased region" description="Low complexity" evidence="1">
    <location>
        <begin position="207"/>
        <end position="221"/>
    </location>
</feature>
<sequence>MALPECNALPVPCTSMAFEYDSRGNITKKTTYPKPGSTLAAIVIEAGYDPTCGNQLTCNKPNWVKDGLLKQTDYQYHAETGLPELVTLPAAPDGTRPQTSNSYTEMLNAGGYPSGQWRLTESKSCRLTASCSGTAQESKTTIAYNNDWLPTTVTVAAGDGSVSSTTTTTYDGQGNVLSVDGPLPGTGDTTYYEYDAMRQMTGTINPTANSSTTSRTATRNTYNGDGQITKVENGTTTTPNLTTFSPYQETVTAYDTLGRKIRESVASGGSTEALTQFSYDVLNRLTCTAVRMNKANFGSVPANACALDMTLVGDFDRITKNQYDEAGQLLQVRRGMGTPVEQAYATYAYSLNGKQTTVIDAKGNRATFTYDGFDRQSDWYFPGTATVTGFNPADAASALETAPAASIAILNATPMTQRYRRRCVA</sequence>
<dbReference type="EnsemblProtists" id="HpaT814530">
    <property type="protein sequence ID" value="HpaP814530"/>
    <property type="gene ID" value="HpaG814530"/>
</dbReference>
<keyword evidence="3" id="KW-1185">Reference proteome</keyword>
<proteinExistence type="predicted"/>
<protein>
    <submittedName>
        <fullName evidence="2">Uncharacterized protein</fullName>
    </submittedName>
</protein>
<name>M4C601_HYAAE</name>
<dbReference type="AlphaFoldDB" id="M4C601"/>
<dbReference type="InParanoid" id="M4C601"/>
<evidence type="ECO:0000313" key="3">
    <source>
        <dbReference type="Proteomes" id="UP000011713"/>
    </source>
</evidence>
<dbReference type="EMBL" id="JH598549">
    <property type="status" value="NOT_ANNOTATED_CDS"/>
    <property type="molecule type" value="Genomic_DNA"/>
</dbReference>
<feature type="compositionally biased region" description="Polar residues" evidence="1">
    <location>
        <begin position="222"/>
        <end position="234"/>
    </location>
</feature>
<evidence type="ECO:0000313" key="2">
    <source>
        <dbReference type="EnsemblProtists" id="HpaP814530"/>
    </source>
</evidence>
<reference evidence="3" key="1">
    <citation type="journal article" date="2010" name="Science">
        <title>Signatures of adaptation to obligate biotrophy in the Hyaloperonospora arabidopsidis genome.</title>
        <authorList>
            <person name="Baxter L."/>
            <person name="Tripathy S."/>
            <person name="Ishaque N."/>
            <person name="Boot N."/>
            <person name="Cabral A."/>
            <person name="Kemen E."/>
            <person name="Thines M."/>
            <person name="Ah-Fong A."/>
            <person name="Anderson R."/>
            <person name="Badejoko W."/>
            <person name="Bittner-Eddy P."/>
            <person name="Boore J.L."/>
            <person name="Chibucos M.C."/>
            <person name="Coates M."/>
            <person name="Dehal P."/>
            <person name="Delehaunty K."/>
            <person name="Dong S."/>
            <person name="Downton P."/>
            <person name="Dumas B."/>
            <person name="Fabro G."/>
            <person name="Fronick C."/>
            <person name="Fuerstenberg S.I."/>
            <person name="Fulton L."/>
            <person name="Gaulin E."/>
            <person name="Govers F."/>
            <person name="Hughes L."/>
            <person name="Humphray S."/>
            <person name="Jiang R.H."/>
            <person name="Judelson H."/>
            <person name="Kamoun S."/>
            <person name="Kyung K."/>
            <person name="Meijer H."/>
            <person name="Minx P."/>
            <person name="Morris P."/>
            <person name="Nelson J."/>
            <person name="Phuntumart V."/>
            <person name="Qutob D."/>
            <person name="Rehmany A."/>
            <person name="Rougon-Cardoso A."/>
            <person name="Ryden P."/>
            <person name="Torto-Alalibo T."/>
            <person name="Studholme D."/>
            <person name="Wang Y."/>
            <person name="Win J."/>
            <person name="Wood J."/>
            <person name="Clifton S.W."/>
            <person name="Rogers J."/>
            <person name="Van den Ackerveken G."/>
            <person name="Jones J.D."/>
            <person name="McDowell J.M."/>
            <person name="Beynon J."/>
            <person name="Tyler B.M."/>
        </authorList>
    </citation>
    <scope>NUCLEOTIDE SEQUENCE [LARGE SCALE GENOMIC DNA]</scope>
    <source>
        <strain evidence="3">Emoy2</strain>
    </source>
</reference>
<dbReference type="Proteomes" id="UP000011713">
    <property type="component" value="Unassembled WGS sequence"/>
</dbReference>
<dbReference type="Gene3D" id="2.180.10.10">
    <property type="entry name" value="RHS repeat-associated core"/>
    <property type="match status" value="1"/>
</dbReference>
<accession>M4C601</accession>
<evidence type="ECO:0000256" key="1">
    <source>
        <dbReference type="SAM" id="MobiDB-lite"/>
    </source>
</evidence>
<dbReference type="VEuPathDB" id="FungiDB:HpaG814530"/>